<dbReference type="KEGG" id="talb:FTW19_08050"/>
<dbReference type="OrthoDB" id="9812049at2"/>
<dbReference type="Proteomes" id="UP000321820">
    <property type="component" value="Chromosome"/>
</dbReference>
<keyword evidence="2 6" id="KW-0812">Transmembrane</keyword>
<dbReference type="Pfam" id="PF04138">
    <property type="entry name" value="GtrA_DPMS_TM"/>
    <property type="match status" value="1"/>
</dbReference>
<keyword evidence="9" id="KW-1185">Reference proteome</keyword>
<evidence type="ECO:0000256" key="3">
    <source>
        <dbReference type="ARBA" id="ARBA00022989"/>
    </source>
</evidence>
<accession>A0A5B9E6Q5</accession>
<feature type="domain" description="GtrA/DPMS transmembrane" evidence="7">
    <location>
        <begin position="75"/>
        <end position="205"/>
    </location>
</feature>
<evidence type="ECO:0000256" key="1">
    <source>
        <dbReference type="ARBA" id="ARBA00004141"/>
    </source>
</evidence>
<feature type="transmembrane region" description="Helical" evidence="6">
    <location>
        <begin position="106"/>
        <end position="128"/>
    </location>
</feature>
<evidence type="ECO:0000256" key="4">
    <source>
        <dbReference type="ARBA" id="ARBA00023136"/>
    </source>
</evidence>
<evidence type="ECO:0000256" key="5">
    <source>
        <dbReference type="SAM" id="MobiDB-lite"/>
    </source>
</evidence>
<evidence type="ECO:0000313" key="8">
    <source>
        <dbReference type="EMBL" id="QEE27952.1"/>
    </source>
</evidence>
<feature type="region of interest" description="Disordered" evidence="5">
    <location>
        <begin position="210"/>
        <end position="230"/>
    </location>
</feature>
<evidence type="ECO:0000256" key="6">
    <source>
        <dbReference type="SAM" id="Phobius"/>
    </source>
</evidence>
<feature type="compositionally biased region" description="Polar residues" evidence="5">
    <location>
        <begin position="215"/>
        <end position="230"/>
    </location>
</feature>
<dbReference type="AlphaFoldDB" id="A0A5B9E6Q5"/>
<evidence type="ECO:0000313" key="9">
    <source>
        <dbReference type="Proteomes" id="UP000321820"/>
    </source>
</evidence>
<gene>
    <name evidence="8" type="ORF">FTW19_08050</name>
</gene>
<dbReference type="GO" id="GO:0016020">
    <property type="term" value="C:membrane"/>
    <property type="evidence" value="ECO:0007669"/>
    <property type="project" value="UniProtKB-SubCell"/>
</dbReference>
<dbReference type="EMBL" id="CP042806">
    <property type="protein sequence ID" value="QEE27952.1"/>
    <property type="molecule type" value="Genomic_DNA"/>
</dbReference>
<keyword evidence="4 6" id="KW-0472">Membrane</keyword>
<protein>
    <submittedName>
        <fullName evidence="8">GtrA family protein</fullName>
    </submittedName>
</protein>
<comment type="subcellular location">
    <subcellularLocation>
        <location evidence="1">Membrane</location>
        <topology evidence="1">Multi-pass membrane protein</topology>
    </subcellularLocation>
</comment>
<dbReference type="InterPro" id="IPR007267">
    <property type="entry name" value="GtrA_DPMS_TM"/>
</dbReference>
<sequence>MKHGCTPPPGIPSNNENALRLASFIWQYRFCGPIFERMETMISNGPSLSPEASRVRQPGVAGTIMRLFPAREVLRYLVVGVGNTLFGYGCYAVFVALYNHLLPARYLPFTVDLASITATPIGVTMSFLTYKTFVFRTKGDYLKEWLRCFAVYGSATIPGLFILPVLTKLLQSIAPLRGVAPYLAGAVVMGGTTIYTYLAHKNFSFSRRNTDKSGLPTQSNSAVATESHTA</sequence>
<organism evidence="8 9">
    <name type="scientific">Terriglobus albidus</name>
    <dbReference type="NCBI Taxonomy" id="1592106"/>
    <lineage>
        <taxon>Bacteria</taxon>
        <taxon>Pseudomonadati</taxon>
        <taxon>Acidobacteriota</taxon>
        <taxon>Terriglobia</taxon>
        <taxon>Terriglobales</taxon>
        <taxon>Acidobacteriaceae</taxon>
        <taxon>Terriglobus</taxon>
    </lineage>
</organism>
<feature type="transmembrane region" description="Helical" evidence="6">
    <location>
        <begin position="149"/>
        <end position="167"/>
    </location>
</feature>
<reference evidence="8 9" key="1">
    <citation type="submission" date="2019-08" db="EMBL/GenBank/DDBJ databases">
        <title>Complete genome sequence of Terriglobus albidus strain ORNL.</title>
        <authorList>
            <person name="Podar M."/>
        </authorList>
    </citation>
    <scope>NUCLEOTIDE SEQUENCE [LARGE SCALE GENOMIC DNA]</scope>
    <source>
        <strain evidence="8 9">ORNL</strain>
    </source>
</reference>
<evidence type="ECO:0000256" key="2">
    <source>
        <dbReference type="ARBA" id="ARBA00022692"/>
    </source>
</evidence>
<evidence type="ECO:0000259" key="7">
    <source>
        <dbReference type="Pfam" id="PF04138"/>
    </source>
</evidence>
<feature type="transmembrane region" description="Helical" evidence="6">
    <location>
        <begin position="179"/>
        <end position="198"/>
    </location>
</feature>
<proteinExistence type="predicted"/>
<keyword evidence="3 6" id="KW-1133">Transmembrane helix</keyword>
<dbReference type="GO" id="GO:0000271">
    <property type="term" value="P:polysaccharide biosynthetic process"/>
    <property type="evidence" value="ECO:0007669"/>
    <property type="project" value="InterPro"/>
</dbReference>
<feature type="transmembrane region" description="Helical" evidence="6">
    <location>
        <begin position="73"/>
        <end position="94"/>
    </location>
</feature>
<name>A0A5B9E6Q5_9BACT</name>